<evidence type="ECO:0000313" key="3">
    <source>
        <dbReference type="Proteomes" id="UP000694564"/>
    </source>
</evidence>
<dbReference type="AlphaFoldDB" id="A0A8D2DIW1"/>
<sequence>MAGMQPLALQLEQLNLRPREANPEADTEEATAARVIGRFDEGEDGEGSNYKKVC</sequence>
<evidence type="ECO:0000313" key="2">
    <source>
        <dbReference type="Ensembl" id="ENSSVLP00005025989.1"/>
    </source>
</evidence>
<dbReference type="Ensembl" id="ENSSVLT00005028908.1">
    <property type="protein sequence ID" value="ENSSVLP00005025989.1"/>
    <property type="gene ID" value="ENSSVLG00005020618.1"/>
</dbReference>
<reference evidence="2" key="2">
    <citation type="submission" date="2025-09" db="UniProtKB">
        <authorList>
            <consortium name="Ensembl"/>
        </authorList>
    </citation>
    <scope>IDENTIFICATION</scope>
</reference>
<reference evidence="2" key="1">
    <citation type="submission" date="2025-08" db="UniProtKB">
        <authorList>
            <consortium name="Ensembl"/>
        </authorList>
    </citation>
    <scope>IDENTIFICATION</scope>
</reference>
<protein>
    <submittedName>
        <fullName evidence="2">Uncharacterized protein</fullName>
    </submittedName>
</protein>
<dbReference type="Proteomes" id="UP000694564">
    <property type="component" value="Chromosome 12"/>
</dbReference>
<evidence type="ECO:0000256" key="1">
    <source>
        <dbReference type="SAM" id="MobiDB-lite"/>
    </source>
</evidence>
<accession>A0A8D2DIW1</accession>
<proteinExistence type="predicted"/>
<keyword evidence="3" id="KW-1185">Reference proteome</keyword>
<name>A0A8D2DIW1_SCIVU</name>
<organism evidence="2 3">
    <name type="scientific">Sciurus vulgaris</name>
    <name type="common">Eurasian red squirrel</name>
    <dbReference type="NCBI Taxonomy" id="55149"/>
    <lineage>
        <taxon>Eukaryota</taxon>
        <taxon>Metazoa</taxon>
        <taxon>Chordata</taxon>
        <taxon>Craniata</taxon>
        <taxon>Vertebrata</taxon>
        <taxon>Euteleostomi</taxon>
        <taxon>Mammalia</taxon>
        <taxon>Eutheria</taxon>
        <taxon>Euarchontoglires</taxon>
        <taxon>Glires</taxon>
        <taxon>Rodentia</taxon>
        <taxon>Sciuromorpha</taxon>
        <taxon>Sciuridae</taxon>
        <taxon>Sciurinae</taxon>
        <taxon>Sciurini</taxon>
        <taxon>Sciurus</taxon>
    </lineage>
</organism>
<dbReference type="GeneTree" id="ENSGT00960000190044"/>
<feature type="region of interest" description="Disordered" evidence="1">
    <location>
        <begin position="14"/>
        <end position="54"/>
    </location>
</feature>